<evidence type="ECO:0000256" key="1">
    <source>
        <dbReference type="SAM" id="MobiDB-lite"/>
    </source>
</evidence>
<reference evidence="2 3" key="1">
    <citation type="submission" date="2019-03" db="EMBL/GenBank/DDBJ databases">
        <title>First draft genome of Liparis tanakae, snailfish: a comprehensive survey of snailfish specific genes.</title>
        <authorList>
            <person name="Kim W."/>
            <person name="Song I."/>
            <person name="Jeong J.-H."/>
            <person name="Kim D."/>
            <person name="Kim S."/>
            <person name="Ryu S."/>
            <person name="Song J.Y."/>
            <person name="Lee S.K."/>
        </authorList>
    </citation>
    <scope>NUCLEOTIDE SEQUENCE [LARGE SCALE GENOMIC DNA]</scope>
    <source>
        <tissue evidence="2">Muscle</tissue>
    </source>
</reference>
<keyword evidence="3" id="KW-1185">Reference proteome</keyword>
<dbReference type="AlphaFoldDB" id="A0A4Z2FCD6"/>
<proteinExistence type="predicted"/>
<accession>A0A4Z2FCD6</accession>
<feature type="compositionally biased region" description="Basic and acidic residues" evidence="1">
    <location>
        <begin position="1"/>
        <end position="20"/>
    </location>
</feature>
<feature type="region of interest" description="Disordered" evidence="1">
    <location>
        <begin position="1"/>
        <end position="33"/>
    </location>
</feature>
<evidence type="ECO:0000313" key="2">
    <source>
        <dbReference type="EMBL" id="TNN38565.1"/>
    </source>
</evidence>
<dbReference type="EMBL" id="SRLO01001361">
    <property type="protein sequence ID" value="TNN38565.1"/>
    <property type="molecule type" value="Genomic_DNA"/>
</dbReference>
<dbReference type="Proteomes" id="UP000314294">
    <property type="component" value="Unassembled WGS sequence"/>
</dbReference>
<evidence type="ECO:0000313" key="3">
    <source>
        <dbReference type="Proteomes" id="UP000314294"/>
    </source>
</evidence>
<organism evidence="2 3">
    <name type="scientific">Liparis tanakae</name>
    <name type="common">Tanaka's snailfish</name>
    <dbReference type="NCBI Taxonomy" id="230148"/>
    <lineage>
        <taxon>Eukaryota</taxon>
        <taxon>Metazoa</taxon>
        <taxon>Chordata</taxon>
        <taxon>Craniata</taxon>
        <taxon>Vertebrata</taxon>
        <taxon>Euteleostomi</taxon>
        <taxon>Actinopterygii</taxon>
        <taxon>Neopterygii</taxon>
        <taxon>Teleostei</taxon>
        <taxon>Neoteleostei</taxon>
        <taxon>Acanthomorphata</taxon>
        <taxon>Eupercaria</taxon>
        <taxon>Perciformes</taxon>
        <taxon>Cottioidei</taxon>
        <taxon>Cottales</taxon>
        <taxon>Liparidae</taxon>
        <taxon>Liparis</taxon>
    </lineage>
</organism>
<feature type="region of interest" description="Disordered" evidence="1">
    <location>
        <begin position="53"/>
        <end position="76"/>
    </location>
</feature>
<gene>
    <name evidence="2" type="ORF">EYF80_051280</name>
</gene>
<protein>
    <submittedName>
        <fullName evidence="2">Uncharacterized protein</fullName>
    </submittedName>
</protein>
<name>A0A4Z2FCD6_9TELE</name>
<comment type="caution">
    <text evidence="2">The sequence shown here is derived from an EMBL/GenBank/DDBJ whole genome shotgun (WGS) entry which is preliminary data.</text>
</comment>
<sequence>MTARRVESGKIETRQRDNRASLEAPVDNSAERLSTGCEAQTPDHVTYAADRLEQTIRPELNAPPGGRRRPERLATR</sequence>